<accession>A0A316DB96</accession>
<evidence type="ECO:0000313" key="2">
    <source>
        <dbReference type="EMBL" id="PWK14250.1"/>
    </source>
</evidence>
<dbReference type="AlphaFoldDB" id="A0A316DB96"/>
<keyword evidence="3" id="KW-1185">Reference proteome</keyword>
<reference evidence="2 3" key="1">
    <citation type="submission" date="2018-05" db="EMBL/GenBank/DDBJ databases">
        <title>Genomic Encyclopedia of Type Strains, Phase IV (KMG-IV): sequencing the most valuable type-strain genomes for metagenomic binning, comparative biology and taxonomic classification.</title>
        <authorList>
            <person name="Goeker M."/>
        </authorList>
    </citation>
    <scope>NUCLEOTIDE SEQUENCE [LARGE SCALE GENOMIC DNA]</scope>
    <source>
        <strain evidence="2 3">DSM 18773</strain>
    </source>
</reference>
<evidence type="ECO:0000256" key="1">
    <source>
        <dbReference type="SAM" id="MobiDB-lite"/>
    </source>
</evidence>
<gene>
    <name evidence="2" type="ORF">C7459_1053</name>
</gene>
<evidence type="ECO:0000313" key="3">
    <source>
        <dbReference type="Proteomes" id="UP000245634"/>
    </source>
</evidence>
<organism evidence="2 3">
    <name type="scientific">Tumebacillus permanentifrigoris</name>
    <dbReference type="NCBI Taxonomy" id="378543"/>
    <lineage>
        <taxon>Bacteria</taxon>
        <taxon>Bacillati</taxon>
        <taxon>Bacillota</taxon>
        <taxon>Bacilli</taxon>
        <taxon>Bacillales</taxon>
        <taxon>Alicyclobacillaceae</taxon>
        <taxon>Tumebacillus</taxon>
    </lineage>
</organism>
<name>A0A316DB96_9BACL</name>
<dbReference type="EMBL" id="QGGL01000005">
    <property type="protein sequence ID" value="PWK14250.1"/>
    <property type="molecule type" value="Genomic_DNA"/>
</dbReference>
<dbReference type="Proteomes" id="UP000245634">
    <property type="component" value="Unassembled WGS sequence"/>
</dbReference>
<proteinExistence type="predicted"/>
<feature type="region of interest" description="Disordered" evidence="1">
    <location>
        <begin position="226"/>
        <end position="257"/>
    </location>
</feature>
<comment type="caution">
    <text evidence="2">The sequence shown here is derived from an EMBL/GenBank/DDBJ whole genome shotgun (WGS) entry which is preliminary data.</text>
</comment>
<sequence>MRYAWLQATTIAENVRETLKQAWRDQSYDLQFKDSKVYFDTQKTLPSKEKLNPSPEEHLPRLNRVLERIPTEYGTVVFYSKQNDEENMYAGFISKTEQVYDLVPVSSLLVWELSSAEIVKLLNQSIPFLRIQGAYGSNTIRTYYYRMDREYPQLLLEVDGTIHEVDIDNDQDKEIISVWGIPSITKIHTWEENRFQEANVTLNLKAESVMPVEREGQVLFDAYREPPQAADGQRPEGTTATTPTTYKYENGKMVPVS</sequence>
<protein>
    <submittedName>
        <fullName evidence="2">Uncharacterized protein</fullName>
    </submittedName>
</protein>